<dbReference type="EMBL" id="JBEDUW010000004">
    <property type="protein sequence ID" value="KAK9932295.1"/>
    <property type="molecule type" value="Genomic_DNA"/>
</dbReference>
<comment type="caution">
    <text evidence="1">The sequence shown here is derived from an EMBL/GenBank/DDBJ whole genome shotgun (WGS) entry which is preliminary data.</text>
</comment>
<dbReference type="AlphaFoldDB" id="A0AAW1X9C9"/>
<accession>A0AAW1X9C9</accession>
<evidence type="ECO:0000313" key="2">
    <source>
        <dbReference type="Proteomes" id="UP001457282"/>
    </source>
</evidence>
<organism evidence="1 2">
    <name type="scientific">Rubus argutus</name>
    <name type="common">Southern blackberry</name>
    <dbReference type="NCBI Taxonomy" id="59490"/>
    <lineage>
        <taxon>Eukaryota</taxon>
        <taxon>Viridiplantae</taxon>
        <taxon>Streptophyta</taxon>
        <taxon>Embryophyta</taxon>
        <taxon>Tracheophyta</taxon>
        <taxon>Spermatophyta</taxon>
        <taxon>Magnoliopsida</taxon>
        <taxon>eudicotyledons</taxon>
        <taxon>Gunneridae</taxon>
        <taxon>Pentapetalae</taxon>
        <taxon>rosids</taxon>
        <taxon>fabids</taxon>
        <taxon>Rosales</taxon>
        <taxon>Rosaceae</taxon>
        <taxon>Rosoideae</taxon>
        <taxon>Rosoideae incertae sedis</taxon>
        <taxon>Rubus</taxon>
    </lineage>
</organism>
<protein>
    <submittedName>
        <fullName evidence="1">Uncharacterized protein</fullName>
    </submittedName>
</protein>
<reference evidence="1 2" key="1">
    <citation type="journal article" date="2023" name="G3 (Bethesda)">
        <title>A chromosome-length genome assembly and annotation of blackberry (Rubus argutus, cv. 'Hillquist').</title>
        <authorList>
            <person name="Bruna T."/>
            <person name="Aryal R."/>
            <person name="Dudchenko O."/>
            <person name="Sargent D.J."/>
            <person name="Mead D."/>
            <person name="Buti M."/>
            <person name="Cavallini A."/>
            <person name="Hytonen T."/>
            <person name="Andres J."/>
            <person name="Pham M."/>
            <person name="Weisz D."/>
            <person name="Mascagni F."/>
            <person name="Usai G."/>
            <person name="Natali L."/>
            <person name="Bassil N."/>
            <person name="Fernandez G.E."/>
            <person name="Lomsadze A."/>
            <person name="Armour M."/>
            <person name="Olukolu B."/>
            <person name="Poorten T."/>
            <person name="Britton C."/>
            <person name="Davik J."/>
            <person name="Ashrafi H."/>
            <person name="Aiden E.L."/>
            <person name="Borodovsky M."/>
            <person name="Worthington M."/>
        </authorList>
    </citation>
    <scope>NUCLEOTIDE SEQUENCE [LARGE SCALE GENOMIC DNA]</scope>
    <source>
        <strain evidence="1">PI 553951</strain>
    </source>
</reference>
<dbReference type="Proteomes" id="UP001457282">
    <property type="component" value="Unassembled WGS sequence"/>
</dbReference>
<sequence length="120" mass="12853">MCPKTTHIPLSPSPSPIVQFQTRSTSIPSSLHRFLQPNTQIRKLIPSSLVLTQSLINTATTTRAPPHVADAAKPTMPPPHRRLLLTRDAIKPPTVQIEAAAALLSSQTSPPTAQPSIANS</sequence>
<evidence type="ECO:0000313" key="1">
    <source>
        <dbReference type="EMBL" id="KAK9932295.1"/>
    </source>
</evidence>
<gene>
    <name evidence="1" type="ORF">M0R45_019538</name>
</gene>
<name>A0AAW1X9C9_RUBAR</name>
<proteinExistence type="predicted"/>
<keyword evidence="2" id="KW-1185">Reference proteome</keyword>